<name>A0A9X3E0F0_9HYPH</name>
<dbReference type="PANTHER" id="PTHR30118:SF15">
    <property type="entry name" value="TRANSCRIPTIONAL REGULATORY PROTEIN"/>
    <property type="match status" value="1"/>
</dbReference>
<evidence type="ECO:0000313" key="8">
    <source>
        <dbReference type="Proteomes" id="UP001144805"/>
    </source>
</evidence>
<dbReference type="Proteomes" id="UP001144805">
    <property type="component" value="Unassembled WGS sequence"/>
</dbReference>
<dbReference type="PRINTS" id="PR00039">
    <property type="entry name" value="HTHLYSR"/>
</dbReference>
<accession>A0A9X3E0F0</accession>
<dbReference type="InterPro" id="IPR000847">
    <property type="entry name" value="LysR_HTH_N"/>
</dbReference>
<dbReference type="InterPro" id="IPR005119">
    <property type="entry name" value="LysR_subst-bd"/>
</dbReference>
<keyword evidence="8" id="KW-1185">Reference proteome</keyword>
<dbReference type="InterPro" id="IPR050389">
    <property type="entry name" value="LysR-type_TF"/>
</dbReference>
<reference evidence="7" key="1">
    <citation type="submission" date="2022-11" db="EMBL/GenBank/DDBJ databases">
        <title>Biodiversity and phylogenetic relationships of bacteria.</title>
        <authorList>
            <person name="Machado R.A.R."/>
            <person name="Bhat A."/>
            <person name="Loulou A."/>
            <person name="Kallel S."/>
        </authorList>
    </citation>
    <scope>NUCLEOTIDE SEQUENCE</scope>
    <source>
        <strain evidence="7">K-TC2</strain>
    </source>
</reference>
<protein>
    <submittedName>
        <fullName evidence="7">LysR family transcriptional regulator</fullName>
    </submittedName>
</protein>
<evidence type="ECO:0000313" key="7">
    <source>
        <dbReference type="EMBL" id="MCX5569396.1"/>
    </source>
</evidence>
<dbReference type="Gene3D" id="1.10.10.10">
    <property type="entry name" value="Winged helix-like DNA-binding domain superfamily/Winged helix DNA-binding domain"/>
    <property type="match status" value="1"/>
</dbReference>
<gene>
    <name evidence="7" type="ORF">OSH07_09335</name>
</gene>
<dbReference type="PANTHER" id="PTHR30118">
    <property type="entry name" value="HTH-TYPE TRANSCRIPTIONAL REGULATOR LEUO-RELATED"/>
    <property type="match status" value="1"/>
</dbReference>
<organism evidence="7 8">
    <name type="scientific">Kaistia nematophila</name>
    <dbReference type="NCBI Taxonomy" id="2994654"/>
    <lineage>
        <taxon>Bacteria</taxon>
        <taxon>Pseudomonadati</taxon>
        <taxon>Pseudomonadota</taxon>
        <taxon>Alphaproteobacteria</taxon>
        <taxon>Hyphomicrobiales</taxon>
        <taxon>Kaistiaceae</taxon>
        <taxon>Kaistia</taxon>
    </lineage>
</organism>
<dbReference type="Pfam" id="PF03466">
    <property type="entry name" value="LysR_substrate"/>
    <property type="match status" value="1"/>
</dbReference>
<evidence type="ECO:0000256" key="5">
    <source>
        <dbReference type="ARBA" id="ARBA00023163"/>
    </source>
</evidence>
<keyword evidence="3" id="KW-0805">Transcription regulation</keyword>
<evidence type="ECO:0000256" key="3">
    <source>
        <dbReference type="ARBA" id="ARBA00023015"/>
    </source>
</evidence>
<dbReference type="PROSITE" id="PS50931">
    <property type="entry name" value="HTH_LYSR"/>
    <property type="match status" value="1"/>
</dbReference>
<evidence type="ECO:0000259" key="6">
    <source>
        <dbReference type="PROSITE" id="PS50931"/>
    </source>
</evidence>
<dbReference type="Gene3D" id="3.40.190.10">
    <property type="entry name" value="Periplasmic binding protein-like II"/>
    <property type="match status" value="2"/>
</dbReference>
<evidence type="ECO:0000256" key="4">
    <source>
        <dbReference type="ARBA" id="ARBA00023125"/>
    </source>
</evidence>
<dbReference type="GO" id="GO:0003677">
    <property type="term" value="F:DNA binding"/>
    <property type="evidence" value="ECO:0007669"/>
    <property type="project" value="UniProtKB-KW"/>
</dbReference>
<dbReference type="SUPFAM" id="SSF53850">
    <property type="entry name" value="Periplasmic binding protein-like II"/>
    <property type="match status" value="1"/>
</dbReference>
<dbReference type="InterPro" id="IPR036388">
    <property type="entry name" value="WH-like_DNA-bd_sf"/>
</dbReference>
<dbReference type="RefSeq" id="WP_266338368.1">
    <property type="nucleotide sequence ID" value="NZ_JAPKNK010000003.1"/>
</dbReference>
<comment type="caution">
    <text evidence="7">The sequence shown here is derived from an EMBL/GenBank/DDBJ whole genome shotgun (WGS) entry which is preliminary data.</text>
</comment>
<feature type="domain" description="HTH lysR-type" evidence="6">
    <location>
        <begin position="9"/>
        <end position="66"/>
    </location>
</feature>
<keyword evidence="5" id="KW-0804">Transcription</keyword>
<evidence type="ECO:0000256" key="2">
    <source>
        <dbReference type="ARBA" id="ARBA00022458"/>
    </source>
</evidence>
<keyword evidence="2" id="KW-0536">Nodulation</keyword>
<dbReference type="SUPFAM" id="SSF46785">
    <property type="entry name" value="Winged helix' DNA-binding domain"/>
    <property type="match status" value="1"/>
</dbReference>
<sequence>MQPHHDHGLDVRLMRILHVLLTECSVSRAADLLGQSQPGVSQALKRLREILGDPLLVRSGSKLVPTERGSELLGQVSGILMAIDGIFESEAETFDPAEDTRAIRIYAANCLGTFFMPRIGELLRQEAPNMMVSFCATPVEREMFNELESGDIDLIIGNWPMPRENLRLAPLLDADMVLVMRPDHPMAGRSALTMEEYLGLAHLSPTPHTSAAISPVDGRLAQLDCKRRIAFTVPEFTLVPPVLARTDLVFTSSRPFAEQMASQAPFALVEAPPELGSMKFYMLWHERVHQSPCNRWLRSVVRRVAGELNGLETLHSRKRGDLDIKAIL</sequence>
<comment type="similarity">
    <text evidence="1">Belongs to the LysR transcriptional regulatory family.</text>
</comment>
<dbReference type="AlphaFoldDB" id="A0A9X3E0F0"/>
<proteinExistence type="inferred from homology"/>
<dbReference type="Pfam" id="PF00126">
    <property type="entry name" value="HTH_1"/>
    <property type="match status" value="1"/>
</dbReference>
<evidence type="ECO:0000256" key="1">
    <source>
        <dbReference type="ARBA" id="ARBA00009437"/>
    </source>
</evidence>
<keyword evidence="4" id="KW-0238">DNA-binding</keyword>
<dbReference type="InterPro" id="IPR036390">
    <property type="entry name" value="WH_DNA-bd_sf"/>
</dbReference>
<dbReference type="EMBL" id="JAPKNK010000003">
    <property type="protein sequence ID" value="MCX5569396.1"/>
    <property type="molecule type" value="Genomic_DNA"/>
</dbReference>
<dbReference type="GO" id="GO:0003700">
    <property type="term" value="F:DNA-binding transcription factor activity"/>
    <property type="evidence" value="ECO:0007669"/>
    <property type="project" value="InterPro"/>
</dbReference>